<gene>
    <name evidence="3" type="ORF">EUU23_09445</name>
</gene>
<proteinExistence type="predicted"/>
<dbReference type="AlphaFoldDB" id="A0A6I4M1I2"/>
<evidence type="ECO:0000256" key="1">
    <source>
        <dbReference type="SAM" id="MobiDB-lite"/>
    </source>
</evidence>
<feature type="transmembrane region" description="Helical" evidence="2">
    <location>
        <begin position="32"/>
        <end position="53"/>
    </location>
</feature>
<comment type="caution">
    <text evidence="3">The sequence shown here is derived from an EMBL/GenBank/DDBJ whole genome shotgun (WGS) entry which is preliminary data.</text>
</comment>
<dbReference type="RefSeq" id="WP_160353905.1">
    <property type="nucleotide sequence ID" value="NZ_SDWJ01000002.1"/>
</dbReference>
<evidence type="ECO:0000313" key="3">
    <source>
        <dbReference type="EMBL" id="MVZ97930.1"/>
    </source>
</evidence>
<dbReference type="OrthoDB" id="3400644at2"/>
<name>A0A6I4M1I2_9SPHN</name>
<reference evidence="3 4" key="1">
    <citation type="submission" date="2019-01" db="EMBL/GenBank/DDBJ databases">
        <title>Sphingorhabdus lacus sp.nov., isolated from an oligotrophic freshwater lake.</title>
        <authorList>
            <person name="Park M."/>
        </authorList>
    </citation>
    <scope>NUCLEOTIDE SEQUENCE [LARGE SCALE GENOMIC DNA]</scope>
    <source>
        <strain evidence="3 4">IMCC26285</strain>
    </source>
</reference>
<evidence type="ECO:0000256" key="2">
    <source>
        <dbReference type="SAM" id="Phobius"/>
    </source>
</evidence>
<dbReference type="Proteomes" id="UP000471147">
    <property type="component" value="Unassembled WGS sequence"/>
</dbReference>
<organism evidence="3 4">
    <name type="scientific">Sphingorhabdus profundilacus</name>
    <dbReference type="NCBI Taxonomy" id="2509718"/>
    <lineage>
        <taxon>Bacteria</taxon>
        <taxon>Pseudomonadati</taxon>
        <taxon>Pseudomonadota</taxon>
        <taxon>Alphaproteobacteria</taxon>
        <taxon>Sphingomonadales</taxon>
        <taxon>Sphingomonadaceae</taxon>
        <taxon>Sphingorhabdus</taxon>
    </lineage>
</organism>
<sequence length="161" mass="16981">MQWDWQMAGAFAFGLVLGWNLYFVNRYRKGEIGFGDLTTLIGAVGGAAVLTLFEAGTNLFGAYGVGLGVGFFLYFAFLIGTVNKSDNFNADWFLDGRRKNPAEDEGYGADARGTVTPAALQPSGSVASGTVNHFYGVNPGDMHSLAPSDEAGKAPAKAAKP</sequence>
<evidence type="ECO:0000313" key="4">
    <source>
        <dbReference type="Proteomes" id="UP000471147"/>
    </source>
</evidence>
<accession>A0A6I4M1I2</accession>
<dbReference type="EMBL" id="SDWJ01000002">
    <property type="protein sequence ID" value="MVZ97930.1"/>
    <property type="molecule type" value="Genomic_DNA"/>
</dbReference>
<feature type="region of interest" description="Disordered" evidence="1">
    <location>
        <begin position="141"/>
        <end position="161"/>
    </location>
</feature>
<keyword evidence="4" id="KW-1185">Reference proteome</keyword>
<protein>
    <submittedName>
        <fullName evidence="3">Uncharacterized protein</fullName>
    </submittedName>
</protein>
<feature type="transmembrane region" description="Helical" evidence="2">
    <location>
        <begin position="59"/>
        <end position="79"/>
    </location>
</feature>
<keyword evidence="2" id="KW-1133">Transmembrane helix</keyword>
<feature type="transmembrane region" description="Helical" evidence="2">
    <location>
        <begin position="6"/>
        <end position="25"/>
    </location>
</feature>
<keyword evidence="2" id="KW-0472">Membrane</keyword>
<keyword evidence="2" id="KW-0812">Transmembrane</keyword>